<evidence type="ECO:0000256" key="1">
    <source>
        <dbReference type="ARBA" id="ARBA00023125"/>
    </source>
</evidence>
<name>A0A1G8TJ36_9RHOB</name>
<evidence type="ECO:0000259" key="3">
    <source>
        <dbReference type="PROSITE" id="PS51755"/>
    </source>
</evidence>
<dbReference type="Gene3D" id="1.10.10.10">
    <property type="entry name" value="Winged helix-like DNA-binding domain superfamily/Winged helix DNA-binding domain"/>
    <property type="match status" value="1"/>
</dbReference>
<dbReference type="PROSITE" id="PS51755">
    <property type="entry name" value="OMPR_PHOB"/>
    <property type="match status" value="1"/>
</dbReference>
<accession>A0A1G8TJ36</accession>
<proteinExistence type="predicted"/>
<dbReference type="InterPro" id="IPR001867">
    <property type="entry name" value="OmpR/PhoB-type_DNA-bd"/>
</dbReference>
<sequence length="540" mass="60249">MLLGVKLRILWLFLEDLIRWSMLFRFKDFELNTISGELHKGDEEVFLEPRAFSLLCLLVENSDRVITKDEAIEKAWSGRFVTDAAISTALKSVRRALGDDGETQGMVRTLRGRGFRFIEPVALLGVAPGEPAASLEKAEADRASGRPSLAILPFRFLGQTGGHTAIADAIPAELIASLSRLRWLKVFARGSTFRFRDRYSDLAAVGSTLGARYCLSGIVEMFGTNLAVSVELTDVRTMSVVWGERFQGILDYVHNIRSEIVASVVSALELHIPMQEAEAARLRSPQSLDVWARYHVGLQHMYRFNKADNMAAAAWFDKAIEQDPDFSRAYAARSFTSFQCAFLNYSQNREADVQEARQFAERSVELDPLDPMGCFNLARAHWLEGVPEAGLGWLDRTVNLSPNFAQGHYARGWTDAIAGRGCDALRHVETAIDLSPLDPFLYAMQATRALAYLVNGDTKRAAVWSERAARAPGAHYLIALIAAASHQMNGGKEQATFWADHALRRRPGTSVERFFRAFPFVDQNFRREITAALRKSGVSH</sequence>
<dbReference type="Pfam" id="PF00486">
    <property type="entry name" value="Trans_reg_C"/>
    <property type="match status" value="1"/>
</dbReference>
<dbReference type="EMBL" id="FNEB01000024">
    <property type="protein sequence ID" value="SDJ41521.1"/>
    <property type="molecule type" value="Genomic_DNA"/>
</dbReference>
<protein>
    <submittedName>
        <fullName evidence="4">DNA-binding winged helix-turn-helix (WHTH) domain-containing protein</fullName>
    </submittedName>
</protein>
<dbReference type="AlphaFoldDB" id="A0A1G8TJ36"/>
<dbReference type="SMART" id="SM00862">
    <property type="entry name" value="Trans_reg_C"/>
    <property type="match status" value="1"/>
</dbReference>
<dbReference type="Proteomes" id="UP000199340">
    <property type="component" value="Unassembled WGS sequence"/>
</dbReference>
<dbReference type="SUPFAM" id="SSF46894">
    <property type="entry name" value="C-terminal effector domain of the bipartite response regulators"/>
    <property type="match status" value="1"/>
</dbReference>
<evidence type="ECO:0000313" key="4">
    <source>
        <dbReference type="EMBL" id="SDJ41521.1"/>
    </source>
</evidence>
<dbReference type="Gene3D" id="1.25.40.10">
    <property type="entry name" value="Tetratricopeptide repeat domain"/>
    <property type="match status" value="1"/>
</dbReference>
<evidence type="ECO:0000256" key="2">
    <source>
        <dbReference type="PROSITE-ProRule" id="PRU01091"/>
    </source>
</evidence>
<dbReference type="InterPro" id="IPR011990">
    <property type="entry name" value="TPR-like_helical_dom_sf"/>
</dbReference>
<dbReference type="InterPro" id="IPR016032">
    <property type="entry name" value="Sig_transdc_resp-reg_C-effctor"/>
</dbReference>
<dbReference type="InterPro" id="IPR036388">
    <property type="entry name" value="WH-like_DNA-bd_sf"/>
</dbReference>
<organism evidence="4 5">
    <name type="scientific">Lutimaribacter saemankumensis</name>
    <dbReference type="NCBI Taxonomy" id="490829"/>
    <lineage>
        <taxon>Bacteria</taxon>
        <taxon>Pseudomonadati</taxon>
        <taxon>Pseudomonadota</taxon>
        <taxon>Alphaproteobacteria</taxon>
        <taxon>Rhodobacterales</taxon>
        <taxon>Roseobacteraceae</taxon>
        <taxon>Lutimaribacter</taxon>
    </lineage>
</organism>
<dbReference type="GO" id="GO:0000160">
    <property type="term" value="P:phosphorelay signal transduction system"/>
    <property type="evidence" value="ECO:0007669"/>
    <property type="project" value="InterPro"/>
</dbReference>
<reference evidence="4 5" key="1">
    <citation type="submission" date="2016-10" db="EMBL/GenBank/DDBJ databases">
        <authorList>
            <person name="de Groot N.N."/>
        </authorList>
    </citation>
    <scope>NUCLEOTIDE SEQUENCE [LARGE SCALE GENOMIC DNA]</scope>
    <source>
        <strain evidence="4 5">DSM 28010</strain>
    </source>
</reference>
<dbReference type="SUPFAM" id="SSF48452">
    <property type="entry name" value="TPR-like"/>
    <property type="match status" value="1"/>
</dbReference>
<feature type="DNA-binding region" description="OmpR/PhoB-type" evidence="2">
    <location>
        <begin position="21"/>
        <end position="119"/>
    </location>
</feature>
<dbReference type="CDD" id="cd00383">
    <property type="entry name" value="trans_reg_C"/>
    <property type="match status" value="1"/>
</dbReference>
<evidence type="ECO:0000313" key="5">
    <source>
        <dbReference type="Proteomes" id="UP000199340"/>
    </source>
</evidence>
<feature type="domain" description="OmpR/PhoB-type" evidence="3">
    <location>
        <begin position="21"/>
        <end position="119"/>
    </location>
</feature>
<keyword evidence="5" id="KW-1185">Reference proteome</keyword>
<dbReference type="GO" id="GO:0003677">
    <property type="term" value="F:DNA binding"/>
    <property type="evidence" value="ECO:0007669"/>
    <property type="project" value="UniProtKB-UniRule"/>
</dbReference>
<dbReference type="GO" id="GO:0006355">
    <property type="term" value="P:regulation of DNA-templated transcription"/>
    <property type="evidence" value="ECO:0007669"/>
    <property type="project" value="InterPro"/>
</dbReference>
<gene>
    <name evidence="4" type="ORF">SAMN05421850_1247</name>
</gene>
<dbReference type="STRING" id="490829.SAMN05421850_1247"/>
<keyword evidence="1 2" id="KW-0238">DNA-binding</keyword>